<protein>
    <submittedName>
        <fullName evidence="1">Uncharacterized protein</fullName>
    </submittedName>
</protein>
<proteinExistence type="predicted"/>
<gene>
    <name evidence="1" type="ORF">QAD02_008153</name>
</gene>
<reference evidence="1" key="1">
    <citation type="submission" date="2023-04" db="EMBL/GenBank/DDBJ databases">
        <title>A chromosome-level genome assembly of the parasitoid wasp Eretmocerus hayati.</title>
        <authorList>
            <person name="Zhong Y."/>
            <person name="Liu S."/>
            <person name="Liu Y."/>
        </authorList>
    </citation>
    <scope>NUCLEOTIDE SEQUENCE</scope>
    <source>
        <strain evidence="1">ZJU_SS_LIU_2023</strain>
    </source>
</reference>
<dbReference type="EMBL" id="CM056744">
    <property type="protein sequence ID" value="KAJ8666491.1"/>
    <property type="molecule type" value="Genomic_DNA"/>
</dbReference>
<comment type="caution">
    <text evidence="1">The sequence shown here is derived from an EMBL/GenBank/DDBJ whole genome shotgun (WGS) entry which is preliminary data.</text>
</comment>
<evidence type="ECO:0000313" key="1">
    <source>
        <dbReference type="EMBL" id="KAJ8666491.1"/>
    </source>
</evidence>
<sequence>MQYLVDCDPGHALCTIYKESIIADENEADVELNEGSFIQFLWPERSGRQKKYKGTIIASDLEEIALRTIMDAMVRLRELQKKLGSEKGVQSSKANPSIKIPSKPERKAPTLLQKQILQEVNNKRKTESALQNESQSANQKDSNLVDDVMESAESALLKQIDHSRDSLKNEVIKDGQADKENFLLTPVQDQKHLLSFNTAELRDPSDNWMDDWKSPMLESDQRGMEIQNSQQPPQPVQSSPILGKRFKYSKNSLNEKIHGVERTLADASEGSGSSSSVKSRGKSRIIYSSDEENEVDHQSSKSSSGSHASLFEDVKVKDEAFNKFGDSKQTLKYLKGDGEKIVELVKGTKVYIDAADWKALKEKTYKNQSTEYARCLLRAIIKDDALKMCSLTGQSSRGPTKVGDIRPGLDKTAVDTIVVAEVPEPSSETPNEVSEVSEANAGLDPIGDSDFAQRELEEFLGQSDAVSTALVERVPSPDRSELLAGPENPRSTTPSRPRLFLQQRLALPARREDTAGGFTAEDLREPAILLAPENLPAAVQQRLEQEAELQLRNNWNTGDTWKDYLDHREEVAKNWRLNRPIQFPKRIRGKRALIPSN</sequence>
<evidence type="ECO:0000313" key="2">
    <source>
        <dbReference type="Proteomes" id="UP001239111"/>
    </source>
</evidence>
<accession>A0ACC2N720</accession>
<organism evidence="1 2">
    <name type="scientific">Eretmocerus hayati</name>
    <dbReference type="NCBI Taxonomy" id="131215"/>
    <lineage>
        <taxon>Eukaryota</taxon>
        <taxon>Metazoa</taxon>
        <taxon>Ecdysozoa</taxon>
        <taxon>Arthropoda</taxon>
        <taxon>Hexapoda</taxon>
        <taxon>Insecta</taxon>
        <taxon>Pterygota</taxon>
        <taxon>Neoptera</taxon>
        <taxon>Endopterygota</taxon>
        <taxon>Hymenoptera</taxon>
        <taxon>Apocrita</taxon>
        <taxon>Proctotrupomorpha</taxon>
        <taxon>Chalcidoidea</taxon>
        <taxon>Aphelinidae</taxon>
        <taxon>Aphelininae</taxon>
        <taxon>Eretmocerus</taxon>
    </lineage>
</organism>
<name>A0ACC2N720_9HYME</name>
<dbReference type="Proteomes" id="UP001239111">
    <property type="component" value="Chromosome 4"/>
</dbReference>
<keyword evidence="2" id="KW-1185">Reference proteome</keyword>